<dbReference type="GO" id="GO:0016746">
    <property type="term" value="F:acyltransferase activity"/>
    <property type="evidence" value="ECO:0007669"/>
    <property type="project" value="UniProtKB-KW"/>
</dbReference>
<dbReference type="CDD" id="cd04301">
    <property type="entry name" value="NAT_SF"/>
    <property type="match status" value="1"/>
</dbReference>
<evidence type="ECO:0000256" key="1">
    <source>
        <dbReference type="ARBA" id="ARBA00022679"/>
    </source>
</evidence>
<dbReference type="Proteomes" id="UP001589844">
    <property type="component" value="Unassembled WGS sequence"/>
</dbReference>
<dbReference type="EMBL" id="JBHLXJ010000013">
    <property type="protein sequence ID" value="MFC0350634.1"/>
    <property type="molecule type" value="Genomic_DNA"/>
</dbReference>
<proteinExistence type="predicted"/>
<evidence type="ECO:0000313" key="4">
    <source>
        <dbReference type="EMBL" id="MFC0350634.1"/>
    </source>
</evidence>
<dbReference type="SUPFAM" id="SSF55729">
    <property type="entry name" value="Acyl-CoA N-acyltransferases (Nat)"/>
    <property type="match status" value="1"/>
</dbReference>
<comment type="caution">
    <text evidence="4">The sequence shown here is derived from an EMBL/GenBank/DDBJ whole genome shotgun (WGS) entry which is preliminary data.</text>
</comment>
<evidence type="ECO:0000259" key="3">
    <source>
        <dbReference type="PROSITE" id="PS51186"/>
    </source>
</evidence>
<dbReference type="PROSITE" id="PS51186">
    <property type="entry name" value="GNAT"/>
    <property type="match status" value="1"/>
</dbReference>
<dbReference type="Pfam" id="PF00583">
    <property type="entry name" value="Acetyltransf_1"/>
    <property type="match status" value="1"/>
</dbReference>
<name>A0ABV6IFM2_9BURK</name>
<dbReference type="Gene3D" id="3.40.630.30">
    <property type="match status" value="1"/>
</dbReference>
<keyword evidence="5" id="KW-1185">Reference proteome</keyword>
<sequence>MNSFSPNHAFTVRRAQVNDAQALAELARQTFIDTYSDLNDPEDIRLHCEKNFGIAQQSAEIVNPDYAVILIWQQQELIAFAQVVKRPAPDSVQLSEPEHKAIALFRYYVKKEWHGKGVAQILMQAAEQTAREFGASHLWLGMWEHNARALAFYQKVGFQHVGWVDYHFGSKVERDYVLLKAL</sequence>
<keyword evidence="2 4" id="KW-0012">Acyltransferase</keyword>
<evidence type="ECO:0000256" key="2">
    <source>
        <dbReference type="ARBA" id="ARBA00023315"/>
    </source>
</evidence>
<dbReference type="EC" id="2.3.-.-" evidence="4"/>
<dbReference type="RefSeq" id="WP_390213105.1">
    <property type="nucleotide sequence ID" value="NZ_JBHLXJ010000013.1"/>
</dbReference>
<dbReference type="PANTHER" id="PTHR43877">
    <property type="entry name" value="AMINOALKYLPHOSPHONATE N-ACETYLTRANSFERASE-RELATED-RELATED"/>
    <property type="match status" value="1"/>
</dbReference>
<organism evidence="4 5">
    <name type="scientific">Undibacterium danionis</name>
    <dbReference type="NCBI Taxonomy" id="1812100"/>
    <lineage>
        <taxon>Bacteria</taxon>
        <taxon>Pseudomonadati</taxon>
        <taxon>Pseudomonadota</taxon>
        <taxon>Betaproteobacteria</taxon>
        <taxon>Burkholderiales</taxon>
        <taxon>Oxalobacteraceae</taxon>
        <taxon>Undibacterium</taxon>
    </lineage>
</organism>
<dbReference type="InterPro" id="IPR000182">
    <property type="entry name" value="GNAT_dom"/>
</dbReference>
<protein>
    <submittedName>
        <fullName evidence="4">GNAT family N-acetyltransferase</fullName>
        <ecNumber evidence="4">2.3.-.-</ecNumber>
    </submittedName>
</protein>
<accession>A0ABV6IFM2</accession>
<dbReference type="InterPro" id="IPR050832">
    <property type="entry name" value="Bact_Acetyltransf"/>
</dbReference>
<dbReference type="InterPro" id="IPR016181">
    <property type="entry name" value="Acyl_CoA_acyltransferase"/>
</dbReference>
<keyword evidence="1 4" id="KW-0808">Transferase</keyword>
<feature type="domain" description="N-acetyltransferase" evidence="3">
    <location>
        <begin position="10"/>
        <end position="182"/>
    </location>
</feature>
<reference evidence="4 5" key="1">
    <citation type="submission" date="2024-09" db="EMBL/GenBank/DDBJ databases">
        <authorList>
            <person name="Sun Q."/>
            <person name="Mori K."/>
        </authorList>
    </citation>
    <scope>NUCLEOTIDE SEQUENCE [LARGE SCALE GENOMIC DNA]</scope>
    <source>
        <strain evidence="4 5">CCM 8677</strain>
    </source>
</reference>
<gene>
    <name evidence="4" type="ORF">ACFFJH_12495</name>
</gene>
<evidence type="ECO:0000313" key="5">
    <source>
        <dbReference type="Proteomes" id="UP001589844"/>
    </source>
</evidence>